<accession>A0A5N7A3G1</accession>
<sequence length="160" mass="18273">MFENFCIQSRVYSRLLFSFLLDALNKPSNASRDGLTYIYSKRAICRMASNAHYHAMFQSQYTSPNTTRPSAMRQITFNGHYHRMNRDPLLSLRPETSALSYDAQDIPSEQPFGCIQCLRPLAGQNYVHSVQRCKASAVATSAAELRHFWTTLVVLFEPVL</sequence>
<evidence type="ECO:0000313" key="2">
    <source>
        <dbReference type="Proteomes" id="UP000326268"/>
    </source>
</evidence>
<organism evidence="1 2">
    <name type="scientific">Aspergillus caelatus</name>
    <dbReference type="NCBI Taxonomy" id="61420"/>
    <lineage>
        <taxon>Eukaryota</taxon>
        <taxon>Fungi</taxon>
        <taxon>Dikarya</taxon>
        <taxon>Ascomycota</taxon>
        <taxon>Pezizomycotina</taxon>
        <taxon>Eurotiomycetes</taxon>
        <taxon>Eurotiomycetidae</taxon>
        <taxon>Eurotiales</taxon>
        <taxon>Aspergillaceae</taxon>
        <taxon>Aspergillus</taxon>
        <taxon>Aspergillus subgen. Circumdati</taxon>
    </lineage>
</organism>
<protein>
    <submittedName>
        <fullName evidence="1">Uncharacterized protein</fullName>
    </submittedName>
</protein>
<dbReference type="AlphaFoldDB" id="A0A5N7A3G1"/>
<dbReference type="Proteomes" id="UP000326268">
    <property type="component" value="Unassembled WGS sequence"/>
</dbReference>
<dbReference type="EMBL" id="ML737669">
    <property type="protein sequence ID" value="KAE8363716.1"/>
    <property type="molecule type" value="Genomic_DNA"/>
</dbReference>
<reference evidence="1 2" key="1">
    <citation type="submission" date="2019-04" db="EMBL/GenBank/DDBJ databases">
        <title>Friends and foes A comparative genomics studyof 23 Aspergillus species from section Flavi.</title>
        <authorList>
            <consortium name="DOE Joint Genome Institute"/>
            <person name="Kjaerbolling I."/>
            <person name="Vesth T."/>
            <person name="Frisvad J.C."/>
            <person name="Nybo J.L."/>
            <person name="Theobald S."/>
            <person name="Kildgaard S."/>
            <person name="Isbrandt T."/>
            <person name="Kuo A."/>
            <person name="Sato A."/>
            <person name="Lyhne E.K."/>
            <person name="Kogle M.E."/>
            <person name="Wiebenga A."/>
            <person name="Kun R.S."/>
            <person name="Lubbers R.J."/>
            <person name="Makela M.R."/>
            <person name="Barry K."/>
            <person name="Chovatia M."/>
            <person name="Clum A."/>
            <person name="Daum C."/>
            <person name="Haridas S."/>
            <person name="He G."/>
            <person name="LaButti K."/>
            <person name="Lipzen A."/>
            <person name="Mondo S."/>
            <person name="Riley R."/>
            <person name="Salamov A."/>
            <person name="Simmons B.A."/>
            <person name="Magnuson J.K."/>
            <person name="Henrissat B."/>
            <person name="Mortensen U.H."/>
            <person name="Larsen T.O."/>
            <person name="Devries R.P."/>
            <person name="Grigoriev I.V."/>
            <person name="Machida M."/>
            <person name="Baker S.E."/>
            <person name="Andersen M.R."/>
        </authorList>
    </citation>
    <scope>NUCLEOTIDE SEQUENCE [LARGE SCALE GENOMIC DNA]</scope>
    <source>
        <strain evidence="1 2">CBS 763.97</strain>
    </source>
</reference>
<gene>
    <name evidence="1" type="ORF">BDV27DRAFT_129584</name>
</gene>
<dbReference type="RefSeq" id="XP_031926797.1">
    <property type="nucleotide sequence ID" value="XM_032067234.1"/>
</dbReference>
<name>A0A5N7A3G1_9EURO</name>
<dbReference type="GeneID" id="43651680"/>
<keyword evidence="2" id="KW-1185">Reference proteome</keyword>
<proteinExistence type="predicted"/>
<evidence type="ECO:0000313" key="1">
    <source>
        <dbReference type="EMBL" id="KAE8363716.1"/>
    </source>
</evidence>